<sequence length="142" mass="15588">MLHGSAIRSICLQAGSMVVAFAVIRPIVESDGGHPVHTDLQHPHIRTYIHPYIVHTYRSLPLPIQYLAAVRCCSGQMFGERSLLHPVLSLPFALSLLLFCPLSPSLRSPASPYPSLPFPATSHFSLFLCLATPPAPPQPFFH</sequence>
<dbReference type="RefSeq" id="XP_024718507.1">
    <property type="nucleotide sequence ID" value="XM_024863621.1"/>
</dbReference>
<evidence type="ECO:0000313" key="1">
    <source>
        <dbReference type="EMBL" id="PSS12509.1"/>
    </source>
</evidence>
<evidence type="ECO:0000313" key="2">
    <source>
        <dbReference type="Proteomes" id="UP000241818"/>
    </source>
</evidence>
<name>A0A2T3AV13_AMORE</name>
<keyword evidence="2" id="KW-1185">Reference proteome</keyword>
<dbReference type="AlphaFoldDB" id="A0A2T3AV13"/>
<protein>
    <submittedName>
        <fullName evidence="1">Uncharacterized protein</fullName>
    </submittedName>
</protein>
<dbReference type="GeneID" id="36571702"/>
<reference evidence="1 2" key="1">
    <citation type="journal article" date="2018" name="New Phytol.">
        <title>Comparative genomics and transcriptomics depict ericoid mycorrhizal fungi as versatile saprotrophs and plant mutualists.</title>
        <authorList>
            <person name="Martino E."/>
            <person name="Morin E."/>
            <person name="Grelet G.A."/>
            <person name="Kuo A."/>
            <person name="Kohler A."/>
            <person name="Daghino S."/>
            <person name="Barry K.W."/>
            <person name="Cichocki N."/>
            <person name="Clum A."/>
            <person name="Dockter R.B."/>
            <person name="Hainaut M."/>
            <person name="Kuo R.C."/>
            <person name="LaButti K."/>
            <person name="Lindahl B.D."/>
            <person name="Lindquist E.A."/>
            <person name="Lipzen A."/>
            <person name="Khouja H.R."/>
            <person name="Magnuson J."/>
            <person name="Murat C."/>
            <person name="Ohm R.A."/>
            <person name="Singer S.W."/>
            <person name="Spatafora J.W."/>
            <person name="Wang M."/>
            <person name="Veneault-Fourrey C."/>
            <person name="Henrissat B."/>
            <person name="Grigoriev I.V."/>
            <person name="Martin F.M."/>
            <person name="Perotto S."/>
        </authorList>
    </citation>
    <scope>NUCLEOTIDE SEQUENCE [LARGE SCALE GENOMIC DNA]</scope>
    <source>
        <strain evidence="1 2">ATCC 22711</strain>
    </source>
</reference>
<dbReference type="Proteomes" id="UP000241818">
    <property type="component" value="Unassembled WGS sequence"/>
</dbReference>
<organism evidence="1 2">
    <name type="scientific">Amorphotheca resinae ATCC 22711</name>
    <dbReference type="NCBI Taxonomy" id="857342"/>
    <lineage>
        <taxon>Eukaryota</taxon>
        <taxon>Fungi</taxon>
        <taxon>Dikarya</taxon>
        <taxon>Ascomycota</taxon>
        <taxon>Pezizomycotina</taxon>
        <taxon>Leotiomycetes</taxon>
        <taxon>Helotiales</taxon>
        <taxon>Amorphothecaceae</taxon>
        <taxon>Amorphotheca</taxon>
    </lineage>
</organism>
<gene>
    <name evidence="1" type="ORF">M430DRAFT_171940</name>
</gene>
<dbReference type="InParanoid" id="A0A2T3AV13"/>
<proteinExistence type="predicted"/>
<accession>A0A2T3AV13</accession>
<dbReference type="EMBL" id="KZ679015">
    <property type="protein sequence ID" value="PSS12509.1"/>
    <property type="molecule type" value="Genomic_DNA"/>
</dbReference>